<reference evidence="1" key="1">
    <citation type="journal article" date="2015" name="Nature">
        <title>Complex archaea that bridge the gap between prokaryotes and eukaryotes.</title>
        <authorList>
            <person name="Spang A."/>
            <person name="Saw J.H."/>
            <person name="Jorgensen S.L."/>
            <person name="Zaremba-Niedzwiedzka K."/>
            <person name="Martijn J."/>
            <person name="Lind A.E."/>
            <person name="van Eijk R."/>
            <person name="Schleper C."/>
            <person name="Guy L."/>
            <person name="Ettema T.J."/>
        </authorList>
    </citation>
    <scope>NUCLEOTIDE SEQUENCE</scope>
</reference>
<protein>
    <submittedName>
        <fullName evidence="1">Uncharacterized protein</fullName>
    </submittedName>
</protein>
<name>A0A0F9HS07_9ZZZZ</name>
<dbReference type="EMBL" id="LAZR01023615">
    <property type="protein sequence ID" value="KKL77912.1"/>
    <property type="molecule type" value="Genomic_DNA"/>
</dbReference>
<sequence length="44" mass="4904">MSETRFNEKNDSWEVVVKTNFSASAMSAFESEFGVDAKKELVAS</sequence>
<comment type="caution">
    <text evidence="1">The sequence shown here is derived from an EMBL/GenBank/DDBJ whole genome shotgun (WGS) entry which is preliminary data.</text>
</comment>
<gene>
    <name evidence="1" type="ORF">LCGC14_2030200</name>
</gene>
<proteinExistence type="predicted"/>
<feature type="non-terminal residue" evidence="1">
    <location>
        <position position="44"/>
    </location>
</feature>
<organism evidence="1">
    <name type="scientific">marine sediment metagenome</name>
    <dbReference type="NCBI Taxonomy" id="412755"/>
    <lineage>
        <taxon>unclassified sequences</taxon>
        <taxon>metagenomes</taxon>
        <taxon>ecological metagenomes</taxon>
    </lineage>
</organism>
<dbReference type="AlphaFoldDB" id="A0A0F9HS07"/>
<evidence type="ECO:0000313" key="1">
    <source>
        <dbReference type="EMBL" id="KKL77912.1"/>
    </source>
</evidence>
<accession>A0A0F9HS07</accession>